<accession>A0A438F4B6</accession>
<protein>
    <submittedName>
        <fullName evidence="1">Uncharacterized protein</fullName>
    </submittedName>
</protein>
<sequence>MFGSKRALIRLQIVAERRKTKDLRLARGGEEVTGGRRKGCLEGQRRQKTSKNALSGLRWHKHRWRVARRRQVRLEVEARGRKVLHTPSRTREESALPGAWTSPEKGRRWWGFSNGDTVDRKTLGDGKANVFTSKLVQLEHAHPVMARLTGYW</sequence>
<dbReference type="AlphaFoldDB" id="A0A438F4B6"/>
<gene>
    <name evidence="1" type="ORF">CK203_071916</name>
</gene>
<organism evidence="1 2">
    <name type="scientific">Vitis vinifera</name>
    <name type="common">Grape</name>
    <dbReference type="NCBI Taxonomy" id="29760"/>
    <lineage>
        <taxon>Eukaryota</taxon>
        <taxon>Viridiplantae</taxon>
        <taxon>Streptophyta</taxon>
        <taxon>Embryophyta</taxon>
        <taxon>Tracheophyta</taxon>
        <taxon>Spermatophyta</taxon>
        <taxon>Magnoliopsida</taxon>
        <taxon>eudicotyledons</taxon>
        <taxon>Gunneridae</taxon>
        <taxon>Pentapetalae</taxon>
        <taxon>rosids</taxon>
        <taxon>Vitales</taxon>
        <taxon>Vitaceae</taxon>
        <taxon>Viteae</taxon>
        <taxon>Vitis</taxon>
    </lineage>
</organism>
<comment type="caution">
    <text evidence="1">The sequence shown here is derived from an EMBL/GenBank/DDBJ whole genome shotgun (WGS) entry which is preliminary data.</text>
</comment>
<dbReference type="Proteomes" id="UP000288805">
    <property type="component" value="Unassembled WGS sequence"/>
</dbReference>
<evidence type="ECO:0000313" key="2">
    <source>
        <dbReference type="Proteomes" id="UP000288805"/>
    </source>
</evidence>
<proteinExistence type="predicted"/>
<dbReference type="EMBL" id="QGNW01001125">
    <property type="protein sequence ID" value="RVW54793.1"/>
    <property type="molecule type" value="Genomic_DNA"/>
</dbReference>
<name>A0A438F4B6_VITVI</name>
<evidence type="ECO:0000313" key="1">
    <source>
        <dbReference type="EMBL" id="RVW54793.1"/>
    </source>
</evidence>
<reference evidence="1 2" key="1">
    <citation type="journal article" date="2018" name="PLoS Genet.">
        <title>Population sequencing reveals clonal diversity and ancestral inbreeding in the grapevine cultivar Chardonnay.</title>
        <authorList>
            <person name="Roach M.J."/>
            <person name="Johnson D.L."/>
            <person name="Bohlmann J."/>
            <person name="van Vuuren H.J."/>
            <person name="Jones S.J."/>
            <person name="Pretorius I.S."/>
            <person name="Schmidt S.A."/>
            <person name="Borneman A.R."/>
        </authorList>
    </citation>
    <scope>NUCLEOTIDE SEQUENCE [LARGE SCALE GENOMIC DNA]</scope>
    <source>
        <strain evidence="2">cv. Chardonnay</strain>
        <tissue evidence="1">Leaf</tissue>
    </source>
</reference>